<feature type="coiled-coil region" evidence="1">
    <location>
        <begin position="43"/>
        <end position="70"/>
    </location>
</feature>
<feature type="compositionally biased region" description="Basic and acidic residues" evidence="2">
    <location>
        <begin position="130"/>
        <end position="149"/>
    </location>
</feature>
<sequence>MARKATRTKSHRVYAKGAVKGTSATLKRAVKRKSESAKIHERMEQIRDSLSAMEQRRLEEEEAAAEFERRLASDPTRLLALRGLRLVKPGKLEEIVENENNNNNNNDDNDEKERLREERRARAKLQLETQKAERNAKKQNETRRKGEKKFGLAAVNSKTLYLSKREELIAEGVPVARAEASAKLYADLKSDPKIRAFTEGAKGWGNIALQLEPVMKEKVVKKPVVIPAPVEKAAIAIRSKSYVSALASRKADYKQLALTNLPNKTDGKGFDIKAMKRQVYGKMSGKEIFPELTKATTPVEHVYISAKTDIRGVLRVAAFVTYKSHAYAKRALDYHRAHPIKFKYYEEGRVVEKAPMIDQANKEDEKAAFRA</sequence>
<proteinExistence type="predicted"/>
<dbReference type="AlphaFoldDB" id="A0A6C0K367"/>
<reference evidence="3" key="1">
    <citation type="journal article" date="2020" name="Nature">
        <title>Giant virus diversity and host interactions through global metagenomics.</title>
        <authorList>
            <person name="Schulz F."/>
            <person name="Roux S."/>
            <person name="Paez-Espino D."/>
            <person name="Jungbluth S."/>
            <person name="Walsh D.A."/>
            <person name="Denef V.J."/>
            <person name="McMahon K.D."/>
            <person name="Konstantinidis K.T."/>
            <person name="Eloe-Fadrosh E.A."/>
            <person name="Kyrpides N.C."/>
            <person name="Woyke T."/>
        </authorList>
    </citation>
    <scope>NUCLEOTIDE SEQUENCE</scope>
    <source>
        <strain evidence="3">GVMAG-S-1101165-84</strain>
    </source>
</reference>
<evidence type="ECO:0000313" key="3">
    <source>
        <dbReference type="EMBL" id="QHU11240.1"/>
    </source>
</evidence>
<evidence type="ECO:0000256" key="2">
    <source>
        <dbReference type="SAM" id="MobiDB-lite"/>
    </source>
</evidence>
<keyword evidence="1" id="KW-0175">Coiled coil</keyword>
<protein>
    <submittedName>
        <fullName evidence="3">Uncharacterized protein</fullName>
    </submittedName>
</protein>
<accession>A0A6C0K367</accession>
<dbReference type="EMBL" id="MN740780">
    <property type="protein sequence ID" value="QHU11240.1"/>
    <property type="molecule type" value="Genomic_DNA"/>
</dbReference>
<organism evidence="3">
    <name type="scientific">viral metagenome</name>
    <dbReference type="NCBI Taxonomy" id="1070528"/>
    <lineage>
        <taxon>unclassified sequences</taxon>
        <taxon>metagenomes</taxon>
        <taxon>organismal metagenomes</taxon>
    </lineage>
</organism>
<name>A0A6C0K367_9ZZZZ</name>
<feature type="region of interest" description="Disordered" evidence="2">
    <location>
        <begin position="129"/>
        <end position="149"/>
    </location>
</feature>
<evidence type="ECO:0000256" key="1">
    <source>
        <dbReference type="SAM" id="Coils"/>
    </source>
</evidence>
<feature type="region of interest" description="Disordered" evidence="2">
    <location>
        <begin position="96"/>
        <end position="117"/>
    </location>
</feature>